<reference evidence="2" key="1">
    <citation type="submission" date="2021-05" db="EMBL/GenBank/DDBJ databases">
        <authorList>
            <person name="Pietrasiak N."/>
            <person name="Ward R."/>
            <person name="Stajich J.E."/>
            <person name="Kurbessoian T."/>
        </authorList>
    </citation>
    <scope>NUCLEOTIDE SEQUENCE</scope>
    <source>
        <strain evidence="2">UHER 2000/2452</strain>
    </source>
</reference>
<dbReference type="InterPro" id="IPR051532">
    <property type="entry name" value="Ester_Hydrolysis_Enzymes"/>
</dbReference>
<dbReference type="InterPro" id="IPR013830">
    <property type="entry name" value="SGNH_hydro"/>
</dbReference>
<proteinExistence type="predicted"/>
<comment type="caution">
    <text evidence="2">The sequence shown here is derived from an EMBL/GenBank/DDBJ whole genome shotgun (WGS) entry which is preliminary data.</text>
</comment>
<feature type="domain" description="SGNH hydrolase-type esterase" evidence="1">
    <location>
        <begin position="166"/>
        <end position="307"/>
    </location>
</feature>
<evidence type="ECO:0000313" key="3">
    <source>
        <dbReference type="Proteomes" id="UP000757435"/>
    </source>
</evidence>
<reference evidence="2" key="2">
    <citation type="journal article" date="2022" name="Microbiol. Resour. Announc.">
        <title>Metagenome Sequencing to Explore Phylogenomics of Terrestrial Cyanobacteria.</title>
        <authorList>
            <person name="Ward R.D."/>
            <person name="Stajich J.E."/>
            <person name="Johansen J.R."/>
            <person name="Huntemann M."/>
            <person name="Clum A."/>
            <person name="Foster B."/>
            <person name="Foster B."/>
            <person name="Roux S."/>
            <person name="Palaniappan K."/>
            <person name="Varghese N."/>
            <person name="Mukherjee S."/>
            <person name="Reddy T.B.K."/>
            <person name="Daum C."/>
            <person name="Copeland A."/>
            <person name="Chen I.A."/>
            <person name="Ivanova N.N."/>
            <person name="Kyrpides N.C."/>
            <person name="Shapiro N."/>
            <person name="Eloe-Fadrosh E.A."/>
            <person name="Pietrasiak N."/>
        </authorList>
    </citation>
    <scope>NUCLEOTIDE SEQUENCE</scope>
    <source>
        <strain evidence="2">UHER 2000/2452</strain>
    </source>
</reference>
<dbReference type="Pfam" id="PF13472">
    <property type="entry name" value="Lipase_GDSL_2"/>
    <property type="match status" value="1"/>
</dbReference>
<dbReference type="PANTHER" id="PTHR30383">
    <property type="entry name" value="THIOESTERASE 1/PROTEASE 1/LYSOPHOSPHOLIPASE L1"/>
    <property type="match status" value="1"/>
</dbReference>
<dbReference type="SUPFAM" id="SSF52266">
    <property type="entry name" value="SGNH hydrolase"/>
    <property type="match status" value="1"/>
</dbReference>
<dbReference type="GO" id="GO:0004622">
    <property type="term" value="F:phosphatidylcholine lysophospholipase activity"/>
    <property type="evidence" value="ECO:0007669"/>
    <property type="project" value="TreeGrafter"/>
</dbReference>
<name>A0A951QB73_9CYAN</name>
<accession>A0A951QB73</accession>
<evidence type="ECO:0000313" key="2">
    <source>
        <dbReference type="EMBL" id="MBW4659593.1"/>
    </source>
</evidence>
<dbReference type="EMBL" id="JAHHHD010000013">
    <property type="protein sequence ID" value="MBW4659593.1"/>
    <property type="molecule type" value="Genomic_DNA"/>
</dbReference>
<evidence type="ECO:0000259" key="1">
    <source>
        <dbReference type="Pfam" id="PF13472"/>
    </source>
</evidence>
<dbReference type="InterPro" id="IPR036514">
    <property type="entry name" value="SGNH_hydro_sf"/>
</dbReference>
<dbReference type="Gene3D" id="3.40.50.1110">
    <property type="entry name" value="SGNH hydrolase"/>
    <property type="match status" value="1"/>
</dbReference>
<sequence length="316" mass="34901">MSHFCLIAASLVSQGQIPGWQLASAEPPTQIPSATAISRLCDSPAASPKRIASSVSPTVEINLPEPSRRWKTIPIADFVPPRRSRPGSGSQLLQQRWAALRSGTLYTRTAIDSFREAWLNATEQPTYEQWINLLGQEAKMVAGGQGVNRLSVLVGDSLAMWFPADRLSSDRYWLNQGISGDTTTGILNRLSLFNDTQPDAIHVMAGINDLRRGATDAEVVSNLTEIMRQLKQAHPNSAVYIYSILPTRLSSISNNRLRWLNYNIAAAARQENATFLNLQSIFVDDEGNLQRDLTTDGLHLSALGYEVWQTALKPIF</sequence>
<protein>
    <submittedName>
        <fullName evidence="2">Lysophospholipase</fullName>
    </submittedName>
</protein>
<dbReference type="Proteomes" id="UP000757435">
    <property type="component" value="Unassembled WGS sequence"/>
</dbReference>
<dbReference type="PANTHER" id="PTHR30383:SF5">
    <property type="entry name" value="SGNH HYDROLASE-TYPE ESTERASE DOMAIN-CONTAINING PROTEIN"/>
    <property type="match status" value="1"/>
</dbReference>
<gene>
    <name evidence="2" type="ORF">KME15_13035</name>
</gene>
<organism evidence="2 3">
    <name type="scientific">Drouetiella hepatica Uher 2000/2452</name>
    <dbReference type="NCBI Taxonomy" id="904376"/>
    <lineage>
        <taxon>Bacteria</taxon>
        <taxon>Bacillati</taxon>
        <taxon>Cyanobacteriota</taxon>
        <taxon>Cyanophyceae</taxon>
        <taxon>Oculatellales</taxon>
        <taxon>Oculatellaceae</taxon>
        <taxon>Drouetiella</taxon>
    </lineage>
</organism>
<dbReference type="AlphaFoldDB" id="A0A951QB73"/>